<evidence type="ECO:0000313" key="3">
    <source>
        <dbReference type="EMBL" id="QBQ97508.1"/>
    </source>
</evidence>
<accession>A0A4P7CNZ5</accession>
<feature type="compositionally biased region" description="Low complexity" evidence="1">
    <location>
        <begin position="60"/>
        <end position="70"/>
    </location>
</feature>
<reference evidence="3 4" key="1">
    <citation type="submission" date="2019-03" db="EMBL/GenBank/DDBJ databases">
        <title>Paraburkholderia sp. 7MH5, isolated from subtropical forest soil.</title>
        <authorList>
            <person name="Gao Z.-H."/>
            <person name="Qiu L.-H."/>
        </authorList>
    </citation>
    <scope>NUCLEOTIDE SEQUENCE [LARGE SCALE GENOMIC DNA]</scope>
    <source>
        <strain evidence="3 4">7MH5</strain>
    </source>
</reference>
<dbReference type="Gene3D" id="3.90.920.10">
    <property type="entry name" value="DNA primase, PRIM domain"/>
    <property type="match status" value="1"/>
</dbReference>
<evidence type="ECO:0000259" key="2">
    <source>
        <dbReference type="Pfam" id="PF21686"/>
    </source>
</evidence>
<dbReference type="CDD" id="cd04862">
    <property type="entry name" value="PaeLigD_Pol_like"/>
    <property type="match status" value="1"/>
</dbReference>
<dbReference type="KEGG" id="ppai:E1956_10185"/>
<keyword evidence="4" id="KW-1185">Reference proteome</keyword>
<evidence type="ECO:0000313" key="4">
    <source>
        <dbReference type="Proteomes" id="UP000295727"/>
    </source>
</evidence>
<evidence type="ECO:0000256" key="1">
    <source>
        <dbReference type="SAM" id="MobiDB-lite"/>
    </source>
</evidence>
<dbReference type="AlphaFoldDB" id="A0A4P7CNZ5"/>
<dbReference type="EMBL" id="CP038148">
    <property type="protein sequence ID" value="QBQ97508.1"/>
    <property type="molecule type" value="Genomic_DNA"/>
</dbReference>
<feature type="compositionally biased region" description="Basic residues" evidence="1">
    <location>
        <begin position="1"/>
        <end position="18"/>
    </location>
</feature>
<dbReference type="NCBIfam" id="TIGR02778">
    <property type="entry name" value="ligD_pol"/>
    <property type="match status" value="1"/>
</dbReference>
<name>A0A4P7CNZ5_9BURK</name>
<dbReference type="PANTHER" id="PTHR42705">
    <property type="entry name" value="BIFUNCTIONAL NON-HOMOLOGOUS END JOINING PROTEIN LIGD"/>
    <property type="match status" value="1"/>
</dbReference>
<feature type="region of interest" description="Disordered" evidence="1">
    <location>
        <begin position="1"/>
        <end position="23"/>
    </location>
</feature>
<dbReference type="InterPro" id="IPR014145">
    <property type="entry name" value="LigD_pol_dom"/>
</dbReference>
<dbReference type="OrthoDB" id="9802472at2"/>
<sequence length="452" mass="49468">MAPRKRRRIGRVSRKRVQRPAFRPMHAAKGELYRFEMGSRPASKLTETKAVFLGTMKARAAPAGGRPPRAVNRTCRDSRRAMRRKRSMGARGTGMQDALKAQTGTARTPTGARAEAVDTAAQTAPSASAQRAPRAATPRAPKSQRASSGRHGTIGEVDGIRITSARRVIDVASGTRKLDLVRYYARAAPWLLPQLRDRPVSLVRAPHGVDGEVFFQRHSARSPIPEVTQHEGLDPGHLPLITIDTREALVHVVQMDTIELHTWNAVVADIEVPDRVVFDLDPDPVLGWDRMIEAAQLTRTMLGELGLESFCKTSGGKGLHIVVPLVPGASWDDAKAFARAVAQRLASGWPTQFTATMGPEHRKKKIFVDYLRNVRGASTAVAYGVRARPGMGISVPIAWDELADTTGGAQWTLANIDARLAHVKRSDPWARYARVRQSISSELTLRLEEGGA</sequence>
<protein>
    <recommendedName>
        <fullName evidence="2">DNA ligase D polymerase domain-containing protein</fullName>
    </recommendedName>
</protein>
<dbReference type="InterPro" id="IPR033651">
    <property type="entry name" value="PaeLigD_Pol-like"/>
</dbReference>
<organism evidence="3 4">
    <name type="scientific">Paraburkholderia pallida</name>
    <dbReference type="NCBI Taxonomy" id="2547399"/>
    <lineage>
        <taxon>Bacteria</taxon>
        <taxon>Pseudomonadati</taxon>
        <taxon>Pseudomonadota</taxon>
        <taxon>Betaproteobacteria</taxon>
        <taxon>Burkholderiales</taxon>
        <taxon>Burkholderiaceae</taxon>
        <taxon>Paraburkholderia</taxon>
    </lineage>
</organism>
<gene>
    <name evidence="3" type="ORF">E1956_10185</name>
</gene>
<feature type="region of interest" description="Disordered" evidence="1">
    <location>
        <begin position="60"/>
        <end position="154"/>
    </location>
</feature>
<dbReference type="Pfam" id="PF21686">
    <property type="entry name" value="LigD_Prim-Pol"/>
    <property type="match status" value="1"/>
</dbReference>
<feature type="compositionally biased region" description="Low complexity" evidence="1">
    <location>
        <begin position="101"/>
        <end position="141"/>
    </location>
</feature>
<feature type="domain" description="DNA ligase D polymerase" evidence="2">
    <location>
        <begin position="177"/>
        <end position="429"/>
    </location>
</feature>
<dbReference type="PANTHER" id="PTHR42705:SF2">
    <property type="entry name" value="BIFUNCTIONAL NON-HOMOLOGOUS END JOINING PROTEIN LIGD"/>
    <property type="match status" value="1"/>
</dbReference>
<dbReference type="InterPro" id="IPR052171">
    <property type="entry name" value="NHEJ_LigD"/>
</dbReference>
<proteinExistence type="predicted"/>
<dbReference type="Proteomes" id="UP000295727">
    <property type="component" value="Chromosome 1"/>
</dbReference>